<dbReference type="SUPFAM" id="SSF89562">
    <property type="entry name" value="RraA-like"/>
    <property type="match status" value="1"/>
</dbReference>
<evidence type="ECO:0000256" key="9">
    <source>
        <dbReference type="ARBA" id="ARBA00029596"/>
    </source>
</evidence>
<dbReference type="GO" id="GO:0046872">
    <property type="term" value="F:metal ion binding"/>
    <property type="evidence" value="ECO:0007669"/>
    <property type="project" value="UniProtKB-KW"/>
</dbReference>
<feature type="binding site" evidence="13">
    <location>
        <begin position="82"/>
        <end position="85"/>
    </location>
    <ligand>
        <name>substrate</name>
    </ligand>
</feature>
<name>A0A1I2BY06_9BACL</name>
<accession>A0A1I2BY06</accession>
<dbReference type="EC" id="4.1.1.112" evidence="6"/>
<feature type="binding site" evidence="13">
    <location>
        <position position="105"/>
    </location>
    <ligand>
        <name>Mg(2+)</name>
        <dbReference type="ChEBI" id="CHEBI:18420"/>
    </ligand>
</feature>
<dbReference type="GO" id="GO:0047443">
    <property type="term" value="F:4-hydroxy-4-methyl-2-oxoglutarate aldolase activity"/>
    <property type="evidence" value="ECO:0007669"/>
    <property type="project" value="UniProtKB-EC"/>
</dbReference>
<evidence type="ECO:0000256" key="13">
    <source>
        <dbReference type="PIRSR" id="PIRSR605493-1"/>
    </source>
</evidence>
<evidence type="ECO:0000256" key="7">
    <source>
        <dbReference type="ARBA" id="ARBA00016549"/>
    </source>
</evidence>
<evidence type="ECO:0000256" key="11">
    <source>
        <dbReference type="ARBA" id="ARBA00032305"/>
    </source>
</evidence>
<proteinExistence type="inferred from homology"/>
<dbReference type="Proteomes" id="UP000183410">
    <property type="component" value="Unassembled WGS sequence"/>
</dbReference>
<evidence type="ECO:0000256" key="4">
    <source>
        <dbReference type="ARBA" id="ARBA00011233"/>
    </source>
</evidence>
<evidence type="ECO:0000256" key="12">
    <source>
        <dbReference type="ARBA" id="ARBA00047973"/>
    </source>
</evidence>
<dbReference type="PANTHER" id="PTHR33254">
    <property type="entry name" value="4-HYDROXY-4-METHYL-2-OXOGLUTARATE ALDOLASE 3-RELATED"/>
    <property type="match status" value="1"/>
</dbReference>
<evidence type="ECO:0000256" key="10">
    <source>
        <dbReference type="ARBA" id="ARBA00030169"/>
    </source>
</evidence>
<evidence type="ECO:0000256" key="5">
    <source>
        <dbReference type="ARBA" id="ARBA00012213"/>
    </source>
</evidence>
<keyword evidence="13" id="KW-0460">Magnesium</keyword>
<evidence type="ECO:0000256" key="3">
    <source>
        <dbReference type="ARBA" id="ARBA00008621"/>
    </source>
</evidence>
<evidence type="ECO:0000256" key="1">
    <source>
        <dbReference type="ARBA" id="ARBA00001342"/>
    </source>
</evidence>
<dbReference type="PANTHER" id="PTHR33254:SF4">
    <property type="entry name" value="4-HYDROXY-4-METHYL-2-OXOGLUTARATE ALDOLASE 3-RELATED"/>
    <property type="match status" value="1"/>
</dbReference>
<evidence type="ECO:0000256" key="2">
    <source>
        <dbReference type="ARBA" id="ARBA00001968"/>
    </source>
</evidence>
<comment type="similarity">
    <text evidence="3">Belongs to the class II aldolase/RraA-like family.</text>
</comment>
<dbReference type="Gene3D" id="3.50.30.40">
    <property type="entry name" value="Ribonuclease E inhibitor RraA/RraA-like"/>
    <property type="match status" value="1"/>
</dbReference>
<dbReference type="GO" id="GO:0008948">
    <property type="term" value="F:oxaloacetate decarboxylase activity"/>
    <property type="evidence" value="ECO:0007669"/>
    <property type="project" value="UniProtKB-EC"/>
</dbReference>
<evidence type="ECO:0000313" key="14">
    <source>
        <dbReference type="EMBL" id="SFE60914.1"/>
    </source>
</evidence>
<sequence>MNINELFKELPTTSISDVLGGLTNLNYNIKPMQEQDRIAGRAFTVTIPVGDNLTVLQAIREASPGDVLVIDAKGDTTRAVAGDFIVGLARAVGLQGIVVDGVIRDVEGIRTLNFPIFTRGTTIAASSKYGGGKTNVPISAGGVSVHPGDVIIGDVDGVVVVPQGREQQVAEEARGKIAQDQQRELDVSGNKEAALRYLDKVLGISKS</sequence>
<evidence type="ECO:0000256" key="6">
    <source>
        <dbReference type="ARBA" id="ARBA00012947"/>
    </source>
</evidence>
<comment type="cofactor">
    <cofactor evidence="2">
        <name>a divalent metal cation</name>
        <dbReference type="ChEBI" id="CHEBI:60240"/>
    </cofactor>
</comment>
<keyword evidence="15" id="KW-1185">Reference proteome</keyword>
<dbReference type="AlphaFoldDB" id="A0A1I2BY06"/>
<protein>
    <recommendedName>
        <fullName evidence="7">Putative 4-hydroxy-4-methyl-2-oxoglutarate aldolase</fullName>
        <ecNumber evidence="6">4.1.1.112</ecNumber>
        <ecNumber evidence="5">4.1.3.17</ecNumber>
    </recommendedName>
    <alternativeName>
        <fullName evidence="11">Oxaloacetate decarboxylase</fullName>
    </alternativeName>
    <alternativeName>
        <fullName evidence="9">Regulator of ribonuclease activity homolog</fullName>
    </alternativeName>
    <alternativeName>
        <fullName evidence="10">RraA-like protein</fullName>
    </alternativeName>
</protein>
<dbReference type="InterPro" id="IPR005493">
    <property type="entry name" value="RraA/RraA-like"/>
</dbReference>
<dbReference type="EC" id="4.1.3.17" evidence="5"/>
<feature type="binding site" evidence="13">
    <location>
        <position position="104"/>
    </location>
    <ligand>
        <name>substrate</name>
    </ligand>
</feature>
<reference evidence="15" key="1">
    <citation type="submission" date="2016-10" db="EMBL/GenBank/DDBJ databases">
        <authorList>
            <person name="Varghese N."/>
            <person name="Submissions S."/>
        </authorList>
    </citation>
    <scope>NUCLEOTIDE SEQUENCE [LARGE SCALE GENOMIC DNA]</scope>
    <source>
        <strain evidence="15">CGMCC 1.10223</strain>
    </source>
</reference>
<comment type="cofactor">
    <cofactor evidence="13">
        <name>Mg(2+)</name>
        <dbReference type="ChEBI" id="CHEBI:18420"/>
    </cofactor>
</comment>
<comment type="function">
    <text evidence="8">Catalyzes the aldol cleavage of 4-hydroxy-4-methyl-2-oxoglutarate (HMG) into 2 molecules of pyruvate. Also contains a secondary oxaloacetate (OAA) decarboxylase activity due to the common pyruvate enolate transition state formed following C-C bond cleavage in the retro-aldol and decarboxylation reactions.</text>
</comment>
<dbReference type="Pfam" id="PF03737">
    <property type="entry name" value="RraA-like"/>
    <property type="match status" value="1"/>
</dbReference>
<gene>
    <name evidence="14" type="ORF">SAMN04487969_104145</name>
</gene>
<organism evidence="14 15">
    <name type="scientific">Paenibacillus algorifonticola</name>
    <dbReference type="NCBI Taxonomy" id="684063"/>
    <lineage>
        <taxon>Bacteria</taxon>
        <taxon>Bacillati</taxon>
        <taxon>Bacillota</taxon>
        <taxon>Bacilli</taxon>
        <taxon>Bacillales</taxon>
        <taxon>Paenibacillaceae</taxon>
        <taxon>Paenibacillus</taxon>
    </lineage>
</organism>
<comment type="catalytic activity">
    <reaction evidence="12">
        <text>oxaloacetate + H(+) = pyruvate + CO2</text>
        <dbReference type="Rhea" id="RHEA:15641"/>
        <dbReference type="ChEBI" id="CHEBI:15361"/>
        <dbReference type="ChEBI" id="CHEBI:15378"/>
        <dbReference type="ChEBI" id="CHEBI:16452"/>
        <dbReference type="ChEBI" id="CHEBI:16526"/>
        <dbReference type="EC" id="4.1.1.112"/>
    </reaction>
</comment>
<comment type="subunit">
    <text evidence="4">Homotrimer.</text>
</comment>
<evidence type="ECO:0000256" key="8">
    <source>
        <dbReference type="ARBA" id="ARBA00025046"/>
    </source>
</evidence>
<evidence type="ECO:0000313" key="15">
    <source>
        <dbReference type="Proteomes" id="UP000183410"/>
    </source>
</evidence>
<comment type="catalytic activity">
    <reaction evidence="1">
        <text>4-hydroxy-4-methyl-2-oxoglutarate = 2 pyruvate</text>
        <dbReference type="Rhea" id="RHEA:22748"/>
        <dbReference type="ChEBI" id="CHEBI:15361"/>
        <dbReference type="ChEBI" id="CHEBI:58276"/>
        <dbReference type="EC" id="4.1.3.17"/>
    </reaction>
</comment>
<dbReference type="InterPro" id="IPR036704">
    <property type="entry name" value="RraA/RraA-like_sf"/>
</dbReference>
<dbReference type="CDD" id="cd16841">
    <property type="entry name" value="RraA_family"/>
    <property type="match status" value="1"/>
</dbReference>
<dbReference type="EMBL" id="FONN01000004">
    <property type="protein sequence ID" value="SFE60914.1"/>
    <property type="molecule type" value="Genomic_DNA"/>
</dbReference>
<keyword evidence="13" id="KW-0479">Metal-binding</keyword>